<keyword evidence="7" id="KW-1185">Reference proteome</keyword>
<dbReference type="InterPro" id="IPR050469">
    <property type="entry name" value="Diguanylate_Cyclase"/>
</dbReference>
<comment type="catalytic activity">
    <reaction evidence="3">
        <text>2 GTP = 3',3'-c-di-GMP + 2 diphosphate</text>
        <dbReference type="Rhea" id="RHEA:24898"/>
        <dbReference type="ChEBI" id="CHEBI:33019"/>
        <dbReference type="ChEBI" id="CHEBI:37565"/>
        <dbReference type="ChEBI" id="CHEBI:58805"/>
        <dbReference type="EC" id="2.7.7.65"/>
    </reaction>
</comment>
<dbReference type="OrthoDB" id="9803824at2"/>
<dbReference type="SMART" id="SM00028">
    <property type="entry name" value="TPR"/>
    <property type="match status" value="3"/>
</dbReference>
<dbReference type="EMBL" id="CP013650">
    <property type="protein sequence ID" value="ALS97991.1"/>
    <property type="molecule type" value="Genomic_DNA"/>
</dbReference>
<dbReference type="PROSITE" id="PS50887">
    <property type="entry name" value="GGDEF"/>
    <property type="match status" value="1"/>
</dbReference>
<dbReference type="RefSeq" id="WP_062478168.1">
    <property type="nucleotide sequence ID" value="NZ_CP013650.1"/>
</dbReference>
<name>A0A0U2ZG41_9ALTE</name>
<sequence>MAPGQKPEPAGYQCLAALLLLALLLLPFSSVFAEPIAGEQIQQQLDLAESQRTSAPDNARAILKQLQQSSDSFSPAQQHQFIYIQAYLLAIQGKLSEAISLLEPLRQSPFTASRIKGHLLLANMYEARKDYTTAYESLYQALKDIAKVADQELHAAVYTVAAQLHISAGVYKQAKDFALNIAQASASPRSQCISQILVLSAEIKLHKQYARSEAREAEQRCLDAGEPLMQYTTTVYTAEVDIVDNPALVKANMLEILPALEAIGFPFTLASARYYLAQAHFKLGEISEAMALAQQVHQQASQIGDSRLENQSLLLLAEIREQNGQSGRAMDNYKAHIRALNRFMDEFKQRSIAFYLAQADYIDSQNRLALLTSENKLLQLQASAEQQQRLYATLGGSAVIGGLLLALYGLNRKRAQLTTLATTDFLTRLYNRRHFTQLVNRRLGDRRGSQVHSLLLFDLDLFKSINDQYGHDVGDKVLSHIAALCRSNIREQDFLARMGGEEFALFLPGCDAKHAFDRAEQCRAAIADNPLEVGEQKINITASFGISTATAPTEFETLFKQADEALYCCKDKGRNCCVVYQSELSGD</sequence>
<dbReference type="InterPro" id="IPR011990">
    <property type="entry name" value="TPR-like_helical_dom_sf"/>
</dbReference>
<dbReference type="KEGG" id="lal:AT746_06745"/>
<feature type="transmembrane region" description="Helical" evidence="4">
    <location>
        <begin position="390"/>
        <end position="410"/>
    </location>
</feature>
<protein>
    <recommendedName>
        <fullName evidence="2">diguanylate cyclase</fullName>
        <ecNumber evidence="2">2.7.7.65</ecNumber>
    </recommendedName>
</protein>
<dbReference type="SUPFAM" id="SSF55073">
    <property type="entry name" value="Nucleotide cyclase"/>
    <property type="match status" value="1"/>
</dbReference>
<dbReference type="PANTHER" id="PTHR45138:SF9">
    <property type="entry name" value="DIGUANYLATE CYCLASE DGCM-RELATED"/>
    <property type="match status" value="1"/>
</dbReference>
<dbReference type="GO" id="GO:0052621">
    <property type="term" value="F:diguanylate cyclase activity"/>
    <property type="evidence" value="ECO:0007669"/>
    <property type="project" value="UniProtKB-EC"/>
</dbReference>
<evidence type="ECO:0000256" key="3">
    <source>
        <dbReference type="ARBA" id="ARBA00034247"/>
    </source>
</evidence>
<dbReference type="InterPro" id="IPR000160">
    <property type="entry name" value="GGDEF_dom"/>
</dbReference>
<dbReference type="Proteomes" id="UP000068447">
    <property type="component" value="Chromosome"/>
</dbReference>
<comment type="cofactor">
    <cofactor evidence="1">
        <name>Mg(2+)</name>
        <dbReference type="ChEBI" id="CHEBI:18420"/>
    </cofactor>
</comment>
<dbReference type="EC" id="2.7.7.65" evidence="2"/>
<dbReference type="Gene3D" id="3.30.70.270">
    <property type="match status" value="1"/>
</dbReference>
<evidence type="ECO:0000256" key="2">
    <source>
        <dbReference type="ARBA" id="ARBA00012528"/>
    </source>
</evidence>
<dbReference type="NCBIfam" id="TIGR00254">
    <property type="entry name" value="GGDEF"/>
    <property type="match status" value="1"/>
</dbReference>
<keyword evidence="4" id="KW-1133">Transmembrane helix</keyword>
<dbReference type="STRING" id="1526571.AT746_06745"/>
<evidence type="ECO:0000313" key="6">
    <source>
        <dbReference type="EMBL" id="ALS97991.1"/>
    </source>
</evidence>
<dbReference type="InterPro" id="IPR019734">
    <property type="entry name" value="TPR_rpt"/>
</dbReference>
<feature type="domain" description="GGDEF" evidence="5">
    <location>
        <begin position="450"/>
        <end position="582"/>
    </location>
</feature>
<dbReference type="Pfam" id="PF00990">
    <property type="entry name" value="GGDEF"/>
    <property type="match status" value="1"/>
</dbReference>
<evidence type="ECO:0000256" key="1">
    <source>
        <dbReference type="ARBA" id="ARBA00001946"/>
    </source>
</evidence>
<organism evidence="6 7">
    <name type="scientific">Lacimicrobium alkaliphilum</name>
    <dbReference type="NCBI Taxonomy" id="1526571"/>
    <lineage>
        <taxon>Bacteria</taxon>
        <taxon>Pseudomonadati</taxon>
        <taxon>Pseudomonadota</taxon>
        <taxon>Gammaproteobacteria</taxon>
        <taxon>Alteromonadales</taxon>
        <taxon>Alteromonadaceae</taxon>
        <taxon>Lacimicrobium</taxon>
    </lineage>
</organism>
<dbReference type="FunFam" id="3.30.70.270:FF:000001">
    <property type="entry name" value="Diguanylate cyclase domain protein"/>
    <property type="match status" value="1"/>
</dbReference>
<dbReference type="SUPFAM" id="SSF48452">
    <property type="entry name" value="TPR-like"/>
    <property type="match status" value="2"/>
</dbReference>
<keyword evidence="4" id="KW-0812">Transmembrane</keyword>
<dbReference type="SMART" id="SM00267">
    <property type="entry name" value="GGDEF"/>
    <property type="match status" value="1"/>
</dbReference>
<evidence type="ECO:0000259" key="5">
    <source>
        <dbReference type="PROSITE" id="PS50887"/>
    </source>
</evidence>
<evidence type="ECO:0000313" key="7">
    <source>
        <dbReference type="Proteomes" id="UP000068447"/>
    </source>
</evidence>
<accession>A0A0U2ZG41</accession>
<dbReference type="InterPro" id="IPR043128">
    <property type="entry name" value="Rev_trsase/Diguanyl_cyclase"/>
</dbReference>
<keyword evidence="4" id="KW-0472">Membrane</keyword>
<evidence type="ECO:0000256" key="4">
    <source>
        <dbReference type="SAM" id="Phobius"/>
    </source>
</evidence>
<dbReference type="CDD" id="cd01949">
    <property type="entry name" value="GGDEF"/>
    <property type="match status" value="1"/>
</dbReference>
<dbReference type="InterPro" id="IPR029787">
    <property type="entry name" value="Nucleotide_cyclase"/>
</dbReference>
<dbReference type="PANTHER" id="PTHR45138">
    <property type="entry name" value="REGULATORY COMPONENTS OF SENSORY TRANSDUCTION SYSTEM"/>
    <property type="match status" value="1"/>
</dbReference>
<gene>
    <name evidence="6" type="ORF">AT746_06745</name>
</gene>
<proteinExistence type="predicted"/>
<dbReference type="Gene3D" id="1.25.40.10">
    <property type="entry name" value="Tetratricopeptide repeat domain"/>
    <property type="match status" value="2"/>
</dbReference>
<dbReference type="AlphaFoldDB" id="A0A0U2ZG41"/>
<reference evidence="6 7" key="1">
    <citation type="submission" date="2015-12" db="EMBL/GenBank/DDBJ databases">
        <title>Complete genome of Lacimicrobium alkaliphilum KCTC 32984.</title>
        <authorList>
            <person name="Kim S.-G."/>
            <person name="Lee Y.-J."/>
        </authorList>
    </citation>
    <scope>NUCLEOTIDE SEQUENCE [LARGE SCALE GENOMIC DNA]</scope>
    <source>
        <strain evidence="6 7">YelD216</strain>
    </source>
</reference>